<dbReference type="RefSeq" id="WP_091962338.1">
    <property type="nucleotide sequence ID" value="NZ_FOLH01000003.1"/>
</dbReference>
<sequence length="72" mass="8505">MKDHEKRLIALETQAAFQDDLIETLNQQLVLQSRELQQLQQQVQLLNQRLANLRDEQEDKQPGQADEKPPHY</sequence>
<reference evidence="3 4" key="1">
    <citation type="submission" date="2016-10" db="EMBL/GenBank/DDBJ databases">
        <authorList>
            <person name="de Groot N.N."/>
        </authorList>
    </citation>
    <scope>NUCLEOTIDE SEQUENCE [LARGE SCALE GENOMIC DNA]</scope>
    <source>
        <strain evidence="3 4">DSM 18438</strain>
    </source>
</reference>
<name>A0A1I1HBC8_9GAMM</name>
<dbReference type="Proteomes" id="UP000199058">
    <property type="component" value="Unassembled WGS sequence"/>
</dbReference>
<dbReference type="Gene3D" id="1.20.5.300">
    <property type="match status" value="1"/>
</dbReference>
<protein>
    <recommendedName>
        <fullName evidence="1">Protein SlyX homolog</fullName>
    </recommendedName>
</protein>
<dbReference type="STRING" id="1122252.SAMN05660443_1822"/>
<dbReference type="AlphaFoldDB" id="A0A1I1HBC8"/>
<dbReference type="Pfam" id="PF04102">
    <property type="entry name" value="SlyX"/>
    <property type="match status" value="1"/>
</dbReference>
<organism evidence="3 4">
    <name type="scientific">Marinospirillum celere</name>
    <dbReference type="NCBI Taxonomy" id="1122252"/>
    <lineage>
        <taxon>Bacteria</taxon>
        <taxon>Pseudomonadati</taxon>
        <taxon>Pseudomonadota</taxon>
        <taxon>Gammaproteobacteria</taxon>
        <taxon>Oceanospirillales</taxon>
        <taxon>Oceanospirillaceae</taxon>
        <taxon>Marinospirillum</taxon>
    </lineage>
</organism>
<evidence type="ECO:0000256" key="1">
    <source>
        <dbReference type="HAMAP-Rule" id="MF_00715"/>
    </source>
</evidence>
<dbReference type="InterPro" id="IPR007236">
    <property type="entry name" value="SlyX"/>
</dbReference>
<gene>
    <name evidence="1" type="primary">slyX</name>
    <name evidence="3" type="ORF">SAMN05660443_1822</name>
</gene>
<proteinExistence type="inferred from homology"/>
<evidence type="ECO:0000313" key="3">
    <source>
        <dbReference type="EMBL" id="SFC19288.1"/>
    </source>
</evidence>
<feature type="region of interest" description="Disordered" evidence="2">
    <location>
        <begin position="53"/>
        <end position="72"/>
    </location>
</feature>
<dbReference type="PANTHER" id="PTHR36508:SF1">
    <property type="entry name" value="PROTEIN SLYX"/>
    <property type="match status" value="1"/>
</dbReference>
<evidence type="ECO:0000313" key="4">
    <source>
        <dbReference type="Proteomes" id="UP000199058"/>
    </source>
</evidence>
<dbReference type="HAMAP" id="MF_00715">
    <property type="entry name" value="SlyX"/>
    <property type="match status" value="1"/>
</dbReference>
<evidence type="ECO:0000256" key="2">
    <source>
        <dbReference type="SAM" id="MobiDB-lite"/>
    </source>
</evidence>
<keyword evidence="4" id="KW-1185">Reference proteome</keyword>
<comment type="similarity">
    <text evidence="1">Belongs to the SlyX family.</text>
</comment>
<accession>A0A1I1HBC8</accession>
<dbReference type="EMBL" id="FOLH01000003">
    <property type="protein sequence ID" value="SFC19288.1"/>
    <property type="molecule type" value="Genomic_DNA"/>
</dbReference>
<dbReference type="PANTHER" id="PTHR36508">
    <property type="entry name" value="PROTEIN SLYX"/>
    <property type="match status" value="1"/>
</dbReference>